<dbReference type="EMBL" id="MT028297">
    <property type="protein sequence ID" value="QIN94924.1"/>
    <property type="molecule type" value="Genomic_DNA"/>
</dbReference>
<evidence type="ECO:0000313" key="1">
    <source>
        <dbReference type="EMBL" id="QIN94924.1"/>
    </source>
</evidence>
<organism evidence="1 2">
    <name type="scientific">Proteus phage Privateer</name>
    <dbReference type="NCBI Taxonomy" id="2712958"/>
    <lineage>
        <taxon>Viruses</taxon>
        <taxon>Duplodnaviria</taxon>
        <taxon>Heunggongvirae</taxon>
        <taxon>Uroviricota</taxon>
        <taxon>Caudoviricetes</taxon>
        <taxon>Grimontviridae</taxon>
        <taxon>Privateervirus</taxon>
        <taxon>Privateervirus privateer</taxon>
    </lineage>
</organism>
<keyword evidence="2" id="KW-1185">Reference proteome</keyword>
<accession>A0A6G8R411</accession>
<name>A0A6G8R411_9CAUD</name>
<gene>
    <name evidence="1" type="ORF">CPT_Privateer_134</name>
</gene>
<sequence length="66" mass="7414">MKIFILVWVISVSDPSGVSVTSNSVRVQAQSQSDCLDIGKTLMKDVEPRWRNPDMNFSCIEVNNDI</sequence>
<reference evidence="1 2" key="1">
    <citation type="submission" date="2020-02" db="EMBL/GenBank/DDBJ databases">
        <title>Characterization of Proteus podophage Privateer.</title>
        <authorList>
            <person name="Corban J."/>
            <person name="Ramsey J."/>
        </authorList>
    </citation>
    <scope>NUCLEOTIDE SEQUENCE [LARGE SCALE GENOMIC DNA]</scope>
</reference>
<proteinExistence type="predicted"/>
<evidence type="ECO:0000313" key="2">
    <source>
        <dbReference type="Proteomes" id="UP000500956"/>
    </source>
</evidence>
<protein>
    <submittedName>
        <fullName evidence="1">Uncharacterized protein</fullName>
    </submittedName>
</protein>
<dbReference type="Proteomes" id="UP000500956">
    <property type="component" value="Segment"/>
</dbReference>